<dbReference type="OrthoDB" id="5297731at2"/>
<gene>
    <name evidence="3" type="ORF">Cenrod_0819</name>
</gene>
<keyword evidence="1" id="KW-1277">Toxin-antitoxin system</keyword>
<dbReference type="eggNOG" id="COG4453">
    <property type="taxonomic scope" value="Bacteria"/>
</dbReference>
<evidence type="ECO:0008006" key="5">
    <source>
        <dbReference type="Google" id="ProtNLM"/>
    </source>
</evidence>
<evidence type="ECO:0000313" key="4">
    <source>
        <dbReference type="Proteomes" id="UP000017184"/>
    </source>
</evidence>
<dbReference type="EMBL" id="CP004885">
    <property type="protein sequence ID" value="AGX86925.1"/>
    <property type="molecule type" value="Genomic_DNA"/>
</dbReference>
<dbReference type="InterPro" id="IPR014795">
    <property type="entry name" value="TacA_1-like"/>
</dbReference>
<protein>
    <recommendedName>
        <fullName evidence="5">DUF1778 domain-containing protein</fullName>
    </recommendedName>
</protein>
<dbReference type="STRING" id="946483.Cenrod_0819"/>
<organism evidence="3 4">
    <name type="scientific">Candidatus Symbiobacter mobilis CR</name>
    <dbReference type="NCBI Taxonomy" id="946483"/>
    <lineage>
        <taxon>Bacteria</taxon>
        <taxon>Pseudomonadati</taxon>
        <taxon>Pseudomonadota</taxon>
        <taxon>Betaproteobacteria</taxon>
        <taxon>Burkholderiales</taxon>
        <taxon>Comamonadaceae</taxon>
    </lineage>
</organism>
<dbReference type="AlphaFoldDB" id="U5N6M1"/>
<dbReference type="InterPro" id="IPR010985">
    <property type="entry name" value="Ribbon_hlx_hlx"/>
</dbReference>
<accession>U5N6M1</accession>
<dbReference type="PANTHER" id="PTHR35401:SF2">
    <property type="entry name" value="ABC-TYPE TRANSPORT SYSTEM"/>
    <property type="match status" value="1"/>
</dbReference>
<dbReference type="Gene3D" id="1.20.5.780">
    <property type="entry name" value="Single helix bin"/>
    <property type="match status" value="1"/>
</dbReference>
<dbReference type="GO" id="GO:0006355">
    <property type="term" value="P:regulation of DNA-templated transcription"/>
    <property type="evidence" value="ECO:0007669"/>
    <property type="project" value="InterPro"/>
</dbReference>
<dbReference type="HOGENOM" id="CLU_152494_3_4_4"/>
<dbReference type="RefSeq" id="WP_022771745.1">
    <property type="nucleotide sequence ID" value="NC_022576.1"/>
</dbReference>
<dbReference type="Pfam" id="PF08681">
    <property type="entry name" value="TacA1"/>
    <property type="match status" value="1"/>
</dbReference>
<dbReference type="PANTHER" id="PTHR35401">
    <property type="entry name" value="COPG FAMILY HELIX-TURN-HELIX PROTEIN-RELATED-RELATED"/>
    <property type="match status" value="1"/>
</dbReference>
<evidence type="ECO:0000256" key="1">
    <source>
        <dbReference type="ARBA" id="ARBA00022649"/>
    </source>
</evidence>
<comment type="similarity">
    <text evidence="2">Belongs to the TacA antitoxin family.</text>
</comment>
<reference evidence="3 4" key="1">
    <citation type="journal article" date="2013" name="Genome Biol.">
        <title>Genomic analysis reveals key aspects of prokaryotic symbiosis in the phototrophic consortium "Chlorochromatium aggregatum".</title>
        <authorList>
            <person name="Liu Z."/>
            <person name="Muller J."/>
            <person name="Li T."/>
            <person name="Alvey R.M."/>
            <person name="Vogl K."/>
            <person name="Frigaard N.U."/>
            <person name="Rockwell N.C."/>
            <person name="Boyd E.S."/>
            <person name="Tomsho L.P."/>
            <person name="Schuster S.C."/>
            <person name="Henke P."/>
            <person name="Rohde M."/>
            <person name="Overmann J."/>
            <person name="Bryant D.A."/>
        </authorList>
    </citation>
    <scope>NUCLEOTIDE SEQUENCE [LARGE SCALE GENOMIC DNA]</scope>
    <source>
        <strain evidence="3">CR</strain>
    </source>
</reference>
<proteinExistence type="inferred from homology"/>
<keyword evidence="4" id="KW-1185">Reference proteome</keyword>
<evidence type="ECO:0000256" key="2">
    <source>
        <dbReference type="ARBA" id="ARBA00049988"/>
    </source>
</evidence>
<sequence length="91" mass="10137">MTATVKDTRLHIRCNQQVRHLLDKAAAHSHMSVSEFVLQNAVHHAQAVLAAHETITLSQEDFALFLKALDTPVTPNAALQRAFACHDEQVR</sequence>
<evidence type="ECO:0000313" key="3">
    <source>
        <dbReference type="EMBL" id="AGX86925.1"/>
    </source>
</evidence>
<name>U5N6M1_9BURK</name>
<dbReference type="KEGG" id="cbx:Cenrod_0819"/>
<dbReference type="SUPFAM" id="SSF47598">
    <property type="entry name" value="Ribbon-helix-helix"/>
    <property type="match status" value="1"/>
</dbReference>
<dbReference type="Proteomes" id="UP000017184">
    <property type="component" value="Chromosome"/>
</dbReference>